<dbReference type="Proteomes" id="UP000177042">
    <property type="component" value="Unassembled WGS sequence"/>
</dbReference>
<dbReference type="InterPro" id="IPR007712">
    <property type="entry name" value="RelE/ParE_toxin"/>
</dbReference>
<evidence type="ECO:0008006" key="4">
    <source>
        <dbReference type="Google" id="ProtNLM"/>
    </source>
</evidence>
<sequence>MYQVNLSNQARKGLKKRDQKFQDKVLKSLRLLEVDPFLGEKMGGEFHGSYRIKVPPVRIIYTPDFKNKIILIEAIGHRGDIYK</sequence>
<organism evidence="2 3">
    <name type="scientific">Candidatus Daviesbacteria bacterium RIFCSPHIGHO2_02_FULL_39_12</name>
    <dbReference type="NCBI Taxonomy" id="1797770"/>
    <lineage>
        <taxon>Bacteria</taxon>
        <taxon>Candidatus Daviesiibacteriota</taxon>
    </lineage>
</organism>
<proteinExistence type="predicted"/>
<accession>A0A1F5J9U4</accession>
<dbReference type="Gene3D" id="3.30.2310.20">
    <property type="entry name" value="RelE-like"/>
    <property type="match status" value="1"/>
</dbReference>
<keyword evidence="1" id="KW-1277">Toxin-antitoxin system</keyword>
<dbReference type="AlphaFoldDB" id="A0A1F5J9U4"/>
<comment type="caution">
    <text evidence="2">The sequence shown here is derived from an EMBL/GenBank/DDBJ whole genome shotgun (WGS) entry which is preliminary data.</text>
</comment>
<evidence type="ECO:0000256" key="1">
    <source>
        <dbReference type="ARBA" id="ARBA00022649"/>
    </source>
</evidence>
<dbReference type="SUPFAM" id="SSF143011">
    <property type="entry name" value="RelE-like"/>
    <property type="match status" value="1"/>
</dbReference>
<evidence type="ECO:0000313" key="3">
    <source>
        <dbReference type="Proteomes" id="UP000177042"/>
    </source>
</evidence>
<reference evidence="2 3" key="1">
    <citation type="journal article" date="2016" name="Nat. Commun.">
        <title>Thousands of microbial genomes shed light on interconnected biogeochemical processes in an aquifer system.</title>
        <authorList>
            <person name="Anantharaman K."/>
            <person name="Brown C.T."/>
            <person name="Hug L.A."/>
            <person name="Sharon I."/>
            <person name="Castelle C.J."/>
            <person name="Probst A.J."/>
            <person name="Thomas B.C."/>
            <person name="Singh A."/>
            <person name="Wilkins M.J."/>
            <person name="Karaoz U."/>
            <person name="Brodie E.L."/>
            <person name="Williams K.H."/>
            <person name="Hubbard S.S."/>
            <person name="Banfield J.F."/>
        </authorList>
    </citation>
    <scope>NUCLEOTIDE SEQUENCE [LARGE SCALE GENOMIC DNA]</scope>
</reference>
<protein>
    <recommendedName>
        <fullName evidence="4">Plasmid stabilization protein</fullName>
    </recommendedName>
</protein>
<gene>
    <name evidence="2" type="ORF">A3C26_00765</name>
</gene>
<dbReference type="InterPro" id="IPR035093">
    <property type="entry name" value="RelE/ParE_toxin_dom_sf"/>
</dbReference>
<dbReference type="Pfam" id="PF05016">
    <property type="entry name" value="ParE_toxin"/>
    <property type="match status" value="1"/>
</dbReference>
<name>A0A1F5J9U4_9BACT</name>
<dbReference type="EMBL" id="MFCX01000027">
    <property type="protein sequence ID" value="OGE25352.1"/>
    <property type="molecule type" value="Genomic_DNA"/>
</dbReference>
<evidence type="ECO:0000313" key="2">
    <source>
        <dbReference type="EMBL" id="OGE25352.1"/>
    </source>
</evidence>